<dbReference type="EMBL" id="JAPFFL010000003">
    <property type="protein sequence ID" value="KAJ6736527.1"/>
    <property type="molecule type" value="Genomic_DNA"/>
</dbReference>
<dbReference type="OrthoDB" id="2526284at2759"/>
<name>A0A9Q0ZJE3_SALVM</name>
<keyword evidence="1" id="KW-0812">Transmembrane</keyword>
<reference evidence="2" key="2">
    <citation type="journal article" date="2023" name="Int. J. Mol. Sci.">
        <title>De Novo Assembly and Annotation of 11 Diverse Shrub Willow (Salix) Genomes Reveals Novel Gene Organization in Sex-Linked Regions.</title>
        <authorList>
            <person name="Hyden B."/>
            <person name="Feng K."/>
            <person name="Yates T.B."/>
            <person name="Jawdy S."/>
            <person name="Cereghino C."/>
            <person name="Smart L.B."/>
            <person name="Muchero W."/>
        </authorList>
    </citation>
    <scope>NUCLEOTIDE SEQUENCE [LARGE SCALE GENOMIC DNA]</scope>
    <source>
        <tissue evidence="2">Shoot tip</tissue>
    </source>
</reference>
<evidence type="ECO:0000256" key="1">
    <source>
        <dbReference type="SAM" id="Phobius"/>
    </source>
</evidence>
<dbReference type="AlphaFoldDB" id="A0A9Q0ZJE3"/>
<keyword evidence="3" id="KW-1185">Reference proteome</keyword>
<comment type="caution">
    <text evidence="2">The sequence shown here is derived from an EMBL/GenBank/DDBJ whole genome shotgun (WGS) entry which is preliminary data.</text>
</comment>
<feature type="transmembrane region" description="Helical" evidence="1">
    <location>
        <begin position="27"/>
        <end position="45"/>
    </location>
</feature>
<keyword evidence="1" id="KW-0472">Membrane</keyword>
<sequence>MPLLRLLLISPRPFEFSKTMRRKVSSAFIFLFLSVFVFASFSLFFSSRGPTYTSTEIRLPSANLIASCKIPECSSSSYSSFAIKEDVNYLTRRVASIQDSAGVKSVSVLLPDWEVLLIVLPESTSLVTTSLSGNGFLCLYPNNETSPARFSGFLPSTNQTTFKVWPSEEKSPAASVLVAYFNSFSGEGVSGFVSAVGADAEMD</sequence>
<keyword evidence="1" id="KW-1133">Transmembrane helix</keyword>
<reference evidence="2" key="1">
    <citation type="submission" date="2022-11" db="EMBL/GenBank/DDBJ databases">
        <authorList>
            <person name="Hyden B.L."/>
            <person name="Feng K."/>
            <person name="Yates T."/>
            <person name="Jawdy S."/>
            <person name="Smart L.B."/>
            <person name="Muchero W."/>
        </authorList>
    </citation>
    <scope>NUCLEOTIDE SEQUENCE</scope>
    <source>
        <tissue evidence="2">Shoot tip</tissue>
    </source>
</reference>
<gene>
    <name evidence="2" type="ORF">OIU85_018689</name>
</gene>
<proteinExistence type="predicted"/>
<dbReference type="Proteomes" id="UP001151529">
    <property type="component" value="Chromosome 5"/>
</dbReference>
<accession>A0A9Q0ZJE3</accession>
<organism evidence="2 3">
    <name type="scientific">Salix viminalis</name>
    <name type="common">Common osier</name>
    <name type="synonym">Basket willow</name>
    <dbReference type="NCBI Taxonomy" id="40686"/>
    <lineage>
        <taxon>Eukaryota</taxon>
        <taxon>Viridiplantae</taxon>
        <taxon>Streptophyta</taxon>
        <taxon>Embryophyta</taxon>
        <taxon>Tracheophyta</taxon>
        <taxon>Spermatophyta</taxon>
        <taxon>Magnoliopsida</taxon>
        <taxon>eudicotyledons</taxon>
        <taxon>Gunneridae</taxon>
        <taxon>Pentapetalae</taxon>
        <taxon>rosids</taxon>
        <taxon>fabids</taxon>
        <taxon>Malpighiales</taxon>
        <taxon>Salicaceae</taxon>
        <taxon>Saliceae</taxon>
        <taxon>Salix</taxon>
    </lineage>
</organism>
<evidence type="ECO:0000313" key="2">
    <source>
        <dbReference type="EMBL" id="KAJ6736527.1"/>
    </source>
</evidence>
<protein>
    <submittedName>
        <fullName evidence="2">Uncharacterized protein</fullName>
    </submittedName>
</protein>
<evidence type="ECO:0000313" key="3">
    <source>
        <dbReference type="Proteomes" id="UP001151529"/>
    </source>
</evidence>